<dbReference type="InterPro" id="IPR018247">
    <property type="entry name" value="EF_Hand_1_Ca_BS"/>
</dbReference>
<dbReference type="InterPro" id="IPR002105">
    <property type="entry name" value="Dockerin_1_rpt"/>
</dbReference>
<name>A0A1H7QCE4_RUMAL</name>
<dbReference type="Proteomes" id="UP000186015">
    <property type="component" value="Unassembled WGS sequence"/>
</dbReference>
<sequence>MVYVNVDIVINITDITKVAVHVKGKKLLDENAQKFADVNNDGKINISDITKSQHTVKGKSFELITGIFFSECLYKI</sequence>
<organism evidence="1 2">
    <name type="scientific">Ruminococcus albus</name>
    <dbReference type="NCBI Taxonomy" id="1264"/>
    <lineage>
        <taxon>Bacteria</taxon>
        <taxon>Bacillati</taxon>
        <taxon>Bacillota</taxon>
        <taxon>Clostridia</taxon>
        <taxon>Eubacteriales</taxon>
        <taxon>Oscillospiraceae</taxon>
        <taxon>Ruminococcus</taxon>
    </lineage>
</organism>
<dbReference type="SUPFAM" id="SSF63446">
    <property type="entry name" value="Type I dockerin domain"/>
    <property type="match status" value="1"/>
</dbReference>
<dbReference type="AlphaFoldDB" id="A0A1H7QCE4"/>
<dbReference type="CDD" id="cd14256">
    <property type="entry name" value="Dockerin_I"/>
    <property type="match status" value="1"/>
</dbReference>
<protein>
    <recommendedName>
        <fullName evidence="3">Dockerin domain-containing protein</fullName>
    </recommendedName>
</protein>
<accession>A0A1H7QCE4</accession>
<dbReference type="GO" id="GO:0004553">
    <property type="term" value="F:hydrolase activity, hydrolyzing O-glycosyl compounds"/>
    <property type="evidence" value="ECO:0007669"/>
    <property type="project" value="InterPro"/>
</dbReference>
<gene>
    <name evidence="1" type="ORF">SAMN05216469_1332</name>
</gene>
<evidence type="ECO:0000313" key="2">
    <source>
        <dbReference type="Proteomes" id="UP000186015"/>
    </source>
</evidence>
<dbReference type="PROSITE" id="PS00018">
    <property type="entry name" value="EF_HAND_1"/>
    <property type="match status" value="1"/>
</dbReference>
<dbReference type="EMBL" id="FOAT01000033">
    <property type="protein sequence ID" value="SEL44947.1"/>
    <property type="molecule type" value="Genomic_DNA"/>
</dbReference>
<dbReference type="InterPro" id="IPR036439">
    <property type="entry name" value="Dockerin_dom_sf"/>
</dbReference>
<evidence type="ECO:0008006" key="3">
    <source>
        <dbReference type="Google" id="ProtNLM"/>
    </source>
</evidence>
<reference evidence="1 2" key="1">
    <citation type="submission" date="2016-10" db="EMBL/GenBank/DDBJ databases">
        <authorList>
            <person name="de Groot N.N."/>
        </authorList>
    </citation>
    <scope>NUCLEOTIDE SEQUENCE [LARGE SCALE GENOMIC DNA]</scope>
    <source>
        <strain evidence="1 2">KH2T6</strain>
    </source>
</reference>
<dbReference type="Pfam" id="PF00404">
    <property type="entry name" value="Dockerin_1"/>
    <property type="match status" value="1"/>
</dbReference>
<dbReference type="GO" id="GO:0000272">
    <property type="term" value="P:polysaccharide catabolic process"/>
    <property type="evidence" value="ECO:0007669"/>
    <property type="project" value="InterPro"/>
</dbReference>
<dbReference type="OrthoDB" id="1821987at2"/>
<proteinExistence type="predicted"/>
<dbReference type="Gene3D" id="1.10.1330.10">
    <property type="entry name" value="Dockerin domain"/>
    <property type="match status" value="1"/>
</dbReference>
<evidence type="ECO:0000313" key="1">
    <source>
        <dbReference type="EMBL" id="SEL44947.1"/>
    </source>
</evidence>